<dbReference type="OMA" id="FHEWING"/>
<organism evidence="2 3">
    <name type="scientific">Eutrema salsugineum</name>
    <name type="common">Saltwater cress</name>
    <name type="synonym">Sisymbrium salsugineum</name>
    <dbReference type="NCBI Taxonomy" id="72664"/>
    <lineage>
        <taxon>Eukaryota</taxon>
        <taxon>Viridiplantae</taxon>
        <taxon>Streptophyta</taxon>
        <taxon>Embryophyta</taxon>
        <taxon>Tracheophyta</taxon>
        <taxon>Spermatophyta</taxon>
        <taxon>Magnoliopsida</taxon>
        <taxon>eudicotyledons</taxon>
        <taxon>Gunneridae</taxon>
        <taxon>Pentapetalae</taxon>
        <taxon>rosids</taxon>
        <taxon>malvids</taxon>
        <taxon>Brassicales</taxon>
        <taxon>Brassicaceae</taxon>
        <taxon>Eutremeae</taxon>
        <taxon>Eutrema</taxon>
    </lineage>
</organism>
<dbReference type="Gramene" id="ESQ43697">
    <property type="protein sequence ID" value="ESQ43697"/>
    <property type="gene ID" value="EUTSA_v10015769mg"/>
</dbReference>
<dbReference type="CDD" id="cd06222">
    <property type="entry name" value="RNase_H_like"/>
    <property type="match status" value="1"/>
</dbReference>
<evidence type="ECO:0000313" key="3">
    <source>
        <dbReference type="Proteomes" id="UP000030689"/>
    </source>
</evidence>
<proteinExistence type="predicted"/>
<dbReference type="STRING" id="72664.V4LMK2"/>
<sequence>MVNWIAGFPLYPLSDPQISLEDKIHFFLNLHRNSSITDNNRKLPFWILWRLWKARNNLLFDRNAISAEDTVKRAWEDTNEWLNSSTNPQCLPQRSQAIITSQRKWLKPARLWVKCNYDSSHHPGNPISGLGWIIHNCQGTFLECGMGKFQGRNTAEETDCTTLIWAMQSSWAMGFKKVEFEGDNLNINRLINSGSSNFRLQHYLEEIKQWRAKFQEVKFSFRHRETNSCAYILAKKAIIDSREWFIYHICPQFLYDAVNNDSSCLD</sequence>
<dbReference type="Proteomes" id="UP000030689">
    <property type="component" value="Unassembled WGS sequence"/>
</dbReference>
<dbReference type="SUPFAM" id="SSF53098">
    <property type="entry name" value="Ribonuclease H-like"/>
    <property type="match status" value="1"/>
</dbReference>
<feature type="domain" description="RNase H type-1" evidence="1">
    <location>
        <begin position="116"/>
        <end position="237"/>
    </location>
</feature>
<protein>
    <recommendedName>
        <fullName evidence="1">RNase H type-1 domain-containing protein</fullName>
    </recommendedName>
</protein>
<evidence type="ECO:0000259" key="1">
    <source>
        <dbReference type="Pfam" id="PF13456"/>
    </source>
</evidence>
<dbReference type="InterPro" id="IPR036397">
    <property type="entry name" value="RNaseH_sf"/>
</dbReference>
<dbReference type="InterPro" id="IPR002156">
    <property type="entry name" value="RNaseH_domain"/>
</dbReference>
<dbReference type="GO" id="GO:0003676">
    <property type="term" value="F:nucleic acid binding"/>
    <property type="evidence" value="ECO:0007669"/>
    <property type="project" value="InterPro"/>
</dbReference>
<dbReference type="KEGG" id="eus:EUTSA_v10015769mg"/>
<dbReference type="Gene3D" id="3.30.420.10">
    <property type="entry name" value="Ribonuclease H-like superfamily/Ribonuclease H"/>
    <property type="match status" value="1"/>
</dbReference>
<dbReference type="AlphaFoldDB" id="V4LMK2"/>
<dbReference type="PANTHER" id="PTHR47074">
    <property type="entry name" value="BNAC02G40300D PROTEIN"/>
    <property type="match status" value="1"/>
</dbReference>
<dbReference type="InterPro" id="IPR044730">
    <property type="entry name" value="RNase_H-like_dom_plant"/>
</dbReference>
<dbReference type="eggNOG" id="KOG1075">
    <property type="taxonomic scope" value="Eukaryota"/>
</dbReference>
<reference evidence="2 3" key="1">
    <citation type="journal article" date="2013" name="Front. Plant Sci.">
        <title>The Reference Genome of the Halophytic Plant Eutrema salsugineum.</title>
        <authorList>
            <person name="Yang R."/>
            <person name="Jarvis D.E."/>
            <person name="Chen H."/>
            <person name="Beilstein M.A."/>
            <person name="Grimwood J."/>
            <person name="Jenkins J."/>
            <person name="Shu S."/>
            <person name="Prochnik S."/>
            <person name="Xin M."/>
            <person name="Ma C."/>
            <person name="Schmutz J."/>
            <person name="Wing R.A."/>
            <person name="Mitchell-Olds T."/>
            <person name="Schumaker K.S."/>
            <person name="Wang X."/>
        </authorList>
    </citation>
    <scope>NUCLEOTIDE SEQUENCE [LARGE SCALE GENOMIC DNA]</scope>
</reference>
<keyword evidence="3" id="KW-1185">Reference proteome</keyword>
<dbReference type="GO" id="GO:0004523">
    <property type="term" value="F:RNA-DNA hybrid ribonuclease activity"/>
    <property type="evidence" value="ECO:0007669"/>
    <property type="project" value="InterPro"/>
</dbReference>
<dbReference type="Pfam" id="PF13456">
    <property type="entry name" value="RVT_3"/>
    <property type="match status" value="1"/>
</dbReference>
<dbReference type="EMBL" id="KI517464">
    <property type="protein sequence ID" value="ESQ43697.1"/>
    <property type="molecule type" value="Genomic_DNA"/>
</dbReference>
<name>V4LMK2_EUTSA</name>
<accession>V4LMK2</accession>
<evidence type="ECO:0000313" key="2">
    <source>
        <dbReference type="EMBL" id="ESQ43697.1"/>
    </source>
</evidence>
<gene>
    <name evidence="2" type="ORF">EUTSA_v10015769mg</name>
</gene>
<dbReference type="PANTHER" id="PTHR47074:SF78">
    <property type="entry name" value="GB|AAF30348.1-RELATED"/>
    <property type="match status" value="1"/>
</dbReference>
<dbReference type="InterPro" id="IPR012337">
    <property type="entry name" value="RNaseH-like_sf"/>
</dbReference>
<dbReference type="InterPro" id="IPR052929">
    <property type="entry name" value="RNase_H-like_EbsB-rel"/>
</dbReference>